<name>A0A1E5UMF3_9POAL</name>
<dbReference type="InterPro" id="IPR051915">
    <property type="entry name" value="Cellulose_Degrad_GH3"/>
</dbReference>
<comment type="caution">
    <text evidence="3">The sequence shown here is derived from an EMBL/GenBank/DDBJ whole genome shotgun (WGS) entry which is preliminary data.</text>
</comment>
<evidence type="ECO:0000259" key="2">
    <source>
        <dbReference type="Pfam" id="PF00933"/>
    </source>
</evidence>
<dbReference type="AlphaFoldDB" id="A0A1E5UMF3"/>
<dbReference type="SUPFAM" id="SSF51445">
    <property type="entry name" value="(Trans)glycosidases"/>
    <property type="match status" value="1"/>
</dbReference>
<dbReference type="PANTHER" id="PTHR30620:SF23">
    <property type="entry name" value="OS02G0131400 PROTEIN"/>
    <property type="match status" value="1"/>
</dbReference>
<feature type="domain" description="Glycoside hydrolase family 3 N-terminal" evidence="2">
    <location>
        <begin position="39"/>
        <end position="134"/>
    </location>
</feature>
<dbReference type="Proteomes" id="UP000095767">
    <property type="component" value="Unassembled WGS sequence"/>
</dbReference>
<dbReference type="InterPro" id="IPR036962">
    <property type="entry name" value="Glyco_hydro_3_N_sf"/>
</dbReference>
<dbReference type="Pfam" id="PF00933">
    <property type="entry name" value="Glyco_hydro_3"/>
    <property type="match status" value="1"/>
</dbReference>
<dbReference type="GO" id="GO:0008422">
    <property type="term" value="F:beta-glucosidase activity"/>
    <property type="evidence" value="ECO:0007669"/>
    <property type="project" value="TreeGrafter"/>
</dbReference>
<feature type="non-terminal residue" evidence="3">
    <location>
        <position position="183"/>
    </location>
</feature>
<dbReference type="PANTHER" id="PTHR30620">
    <property type="entry name" value="PERIPLASMIC BETA-GLUCOSIDASE-RELATED"/>
    <property type="match status" value="1"/>
</dbReference>
<gene>
    <name evidence="3" type="ORF">BAE44_0024934</name>
</gene>
<evidence type="ECO:0000256" key="1">
    <source>
        <dbReference type="ARBA" id="ARBA00022801"/>
    </source>
</evidence>
<protein>
    <recommendedName>
        <fullName evidence="2">Glycoside hydrolase family 3 N-terminal domain-containing protein</fullName>
    </recommendedName>
</protein>
<dbReference type="OrthoDB" id="416222at2759"/>
<dbReference type="GO" id="GO:0009251">
    <property type="term" value="P:glucan catabolic process"/>
    <property type="evidence" value="ECO:0007669"/>
    <property type="project" value="TreeGrafter"/>
</dbReference>
<sequence>MSPTEEIRVSALGKGYSECFQPVSEFYRHRGESADLVVNGVLMHANHLLITDFLKKQLRFRGFVISDYQGIDFITTPEHSDYLLSIKLGILAGIDMVMIPFNYTEFIDGLTLLVQNGTIPMSRVDDAVRRILRVKFTTGLFENPYADTSLVGELGKQKHRDLAREAVRKSLVLLKNGKPGDRP</sequence>
<dbReference type="Gene3D" id="3.20.20.300">
    <property type="entry name" value="Glycoside hydrolase, family 3, N-terminal domain"/>
    <property type="match status" value="1"/>
</dbReference>
<keyword evidence="1" id="KW-0378">Hydrolase</keyword>
<dbReference type="EMBL" id="LWDX02071298">
    <property type="protein sequence ID" value="OEL14047.1"/>
    <property type="molecule type" value="Genomic_DNA"/>
</dbReference>
<proteinExistence type="predicted"/>
<reference evidence="3 4" key="1">
    <citation type="submission" date="2016-09" db="EMBL/GenBank/DDBJ databases">
        <title>The draft genome of Dichanthelium oligosanthes: A C3 panicoid grass species.</title>
        <authorList>
            <person name="Studer A.J."/>
            <person name="Schnable J.C."/>
            <person name="Brutnell T.P."/>
        </authorList>
    </citation>
    <scope>NUCLEOTIDE SEQUENCE [LARGE SCALE GENOMIC DNA]</scope>
    <source>
        <strain evidence="4">cv. Kellogg 1175</strain>
        <tissue evidence="3">Leaf</tissue>
    </source>
</reference>
<dbReference type="InterPro" id="IPR001764">
    <property type="entry name" value="Glyco_hydro_3_N"/>
</dbReference>
<evidence type="ECO:0000313" key="4">
    <source>
        <dbReference type="Proteomes" id="UP000095767"/>
    </source>
</evidence>
<dbReference type="STRING" id="888268.A0A1E5UMF3"/>
<accession>A0A1E5UMF3</accession>
<evidence type="ECO:0000313" key="3">
    <source>
        <dbReference type="EMBL" id="OEL14047.1"/>
    </source>
</evidence>
<keyword evidence="4" id="KW-1185">Reference proteome</keyword>
<organism evidence="3 4">
    <name type="scientific">Dichanthelium oligosanthes</name>
    <dbReference type="NCBI Taxonomy" id="888268"/>
    <lineage>
        <taxon>Eukaryota</taxon>
        <taxon>Viridiplantae</taxon>
        <taxon>Streptophyta</taxon>
        <taxon>Embryophyta</taxon>
        <taxon>Tracheophyta</taxon>
        <taxon>Spermatophyta</taxon>
        <taxon>Magnoliopsida</taxon>
        <taxon>Liliopsida</taxon>
        <taxon>Poales</taxon>
        <taxon>Poaceae</taxon>
        <taxon>PACMAD clade</taxon>
        <taxon>Panicoideae</taxon>
        <taxon>Panicodae</taxon>
        <taxon>Paniceae</taxon>
        <taxon>Dichantheliinae</taxon>
        <taxon>Dichanthelium</taxon>
    </lineage>
</organism>
<dbReference type="InterPro" id="IPR017853">
    <property type="entry name" value="GH"/>
</dbReference>